<dbReference type="InterPro" id="IPR049829">
    <property type="entry name" value="MptA/B-like"/>
</dbReference>
<comment type="caution">
    <text evidence="9">The sequence shown here is derived from an EMBL/GenBank/DDBJ whole genome shotgun (WGS) entry which is preliminary data.</text>
</comment>
<feature type="transmembrane region" description="Helical" evidence="8">
    <location>
        <begin position="168"/>
        <end position="189"/>
    </location>
</feature>
<dbReference type="NCBIfam" id="NF038066">
    <property type="entry name" value="MptB"/>
    <property type="match status" value="1"/>
</dbReference>
<keyword evidence="4 8" id="KW-0812">Transmembrane</keyword>
<evidence type="ECO:0000256" key="5">
    <source>
        <dbReference type="ARBA" id="ARBA00022989"/>
    </source>
</evidence>
<evidence type="ECO:0000313" key="10">
    <source>
        <dbReference type="Proteomes" id="UP001165079"/>
    </source>
</evidence>
<evidence type="ECO:0008006" key="11">
    <source>
        <dbReference type="Google" id="ProtNLM"/>
    </source>
</evidence>
<name>A0A9W6W1C0_9ACTN</name>
<dbReference type="Pfam" id="PF26314">
    <property type="entry name" value="MptA_B_family"/>
    <property type="match status" value="1"/>
</dbReference>
<gene>
    <name evidence="9" type="ORF">Afil01_05340</name>
</gene>
<evidence type="ECO:0000256" key="4">
    <source>
        <dbReference type="ARBA" id="ARBA00022692"/>
    </source>
</evidence>
<organism evidence="9 10">
    <name type="scientific">Actinorhabdospora filicis</name>
    <dbReference type="NCBI Taxonomy" id="1785913"/>
    <lineage>
        <taxon>Bacteria</taxon>
        <taxon>Bacillati</taxon>
        <taxon>Actinomycetota</taxon>
        <taxon>Actinomycetes</taxon>
        <taxon>Micromonosporales</taxon>
        <taxon>Micromonosporaceae</taxon>
        <taxon>Actinorhabdospora</taxon>
    </lineage>
</organism>
<evidence type="ECO:0000313" key="9">
    <source>
        <dbReference type="EMBL" id="GLZ75727.1"/>
    </source>
</evidence>
<dbReference type="GO" id="GO:0005886">
    <property type="term" value="C:plasma membrane"/>
    <property type="evidence" value="ECO:0007669"/>
    <property type="project" value="UniProtKB-SubCell"/>
</dbReference>
<feature type="transmembrane region" description="Helical" evidence="8">
    <location>
        <begin position="436"/>
        <end position="454"/>
    </location>
</feature>
<feature type="transmembrane region" description="Helical" evidence="8">
    <location>
        <begin position="48"/>
        <end position="67"/>
    </location>
</feature>
<feature type="transmembrane region" description="Helical" evidence="8">
    <location>
        <begin position="280"/>
        <end position="305"/>
    </location>
</feature>
<dbReference type="AlphaFoldDB" id="A0A9W6W1C0"/>
<feature type="transmembrane region" description="Helical" evidence="8">
    <location>
        <begin position="376"/>
        <end position="396"/>
    </location>
</feature>
<evidence type="ECO:0000256" key="7">
    <source>
        <dbReference type="ARBA" id="ARBA00043987"/>
    </source>
</evidence>
<feature type="transmembrane region" description="Helical" evidence="8">
    <location>
        <begin position="7"/>
        <end position="28"/>
    </location>
</feature>
<keyword evidence="6 8" id="KW-0472">Membrane</keyword>
<comment type="subcellular location">
    <subcellularLocation>
        <location evidence="1">Membrane</location>
        <topology evidence="1">Multi-pass membrane protein</topology>
    </subcellularLocation>
</comment>
<protein>
    <recommendedName>
        <fullName evidence="11">Alpha-1,6-mannosyltransferase</fullName>
    </recommendedName>
</protein>
<keyword evidence="10" id="KW-1185">Reference proteome</keyword>
<evidence type="ECO:0000256" key="2">
    <source>
        <dbReference type="ARBA" id="ARBA00022676"/>
    </source>
</evidence>
<evidence type="ECO:0000256" key="8">
    <source>
        <dbReference type="SAM" id="Phobius"/>
    </source>
</evidence>
<dbReference type="RefSeq" id="WP_285660956.1">
    <property type="nucleotide sequence ID" value="NZ_BSTX01000001.1"/>
</dbReference>
<dbReference type="GO" id="GO:0016758">
    <property type="term" value="F:hexosyltransferase activity"/>
    <property type="evidence" value="ECO:0007669"/>
    <property type="project" value="InterPro"/>
</dbReference>
<accession>A0A9W6W1C0</accession>
<dbReference type="EMBL" id="BSTX01000001">
    <property type="protein sequence ID" value="GLZ75727.1"/>
    <property type="molecule type" value="Genomic_DNA"/>
</dbReference>
<dbReference type="Proteomes" id="UP001165079">
    <property type="component" value="Unassembled WGS sequence"/>
</dbReference>
<keyword evidence="2" id="KW-0328">Glycosyltransferase</keyword>
<keyword evidence="3" id="KW-0808">Transferase</keyword>
<evidence type="ECO:0000256" key="1">
    <source>
        <dbReference type="ARBA" id="ARBA00004141"/>
    </source>
</evidence>
<evidence type="ECO:0000256" key="3">
    <source>
        <dbReference type="ARBA" id="ARBA00022679"/>
    </source>
</evidence>
<reference evidence="9" key="1">
    <citation type="submission" date="2023-03" db="EMBL/GenBank/DDBJ databases">
        <title>Actinorhabdospora filicis NBRC 111898.</title>
        <authorList>
            <person name="Ichikawa N."/>
            <person name="Sato H."/>
            <person name="Tonouchi N."/>
        </authorList>
    </citation>
    <scope>NUCLEOTIDE SEQUENCE</scope>
    <source>
        <strain evidence="9">NBRC 111898</strain>
    </source>
</reference>
<proteinExistence type="inferred from homology"/>
<feature type="transmembrane region" description="Helical" evidence="8">
    <location>
        <begin position="245"/>
        <end position="268"/>
    </location>
</feature>
<comment type="similarity">
    <text evidence="7">Belongs to the MptA/B family.</text>
</comment>
<evidence type="ECO:0000256" key="6">
    <source>
        <dbReference type="ARBA" id="ARBA00023136"/>
    </source>
</evidence>
<feature type="transmembrane region" description="Helical" evidence="8">
    <location>
        <begin position="142"/>
        <end position="161"/>
    </location>
</feature>
<feature type="transmembrane region" description="Helical" evidence="8">
    <location>
        <begin position="342"/>
        <end position="364"/>
    </location>
</feature>
<sequence length="467" mass="48935">MSRVRRLLITYIGLAGGLFLAAGAWLGGARPHTDLRSNIFKALAKPESATGVVLWAVGLIALGYAWWQIRKLDLTVKSALWTAALWAAPLLIAPPLASRDIYAYACQGATLRGGLNPYEVGSNALPCPWLSSMSLGWQKTTAPYGPIWVLMAGLAIVIAGSSLWTALLALRIAAVFGVVLMAWAIPALARAAGTDPTRAIWLGLASPLLVIHLVSGGHNDAVMIGLALAGLVAAQKRRGLLAGGLLGAAIAVKATAGIALPFAVLMLMRERSVREFLTRTAAALAGTLVAFGVITLASGLGFGWLRGLASSGDSVQWTAPPTALGMAVGALSKALGHDVTTGAIEVCRLLGWVALAVSLVWIWLRALKHGNPLRYLAYALLAVLAFSPVFHPWYALWPMAVIAVTMPDWTPARVAAVGLPFLTVPDGDNLALRTKLVGAVAMSGLVIAAAVYGLRRLGTSLRKARQP</sequence>
<keyword evidence="5 8" id="KW-1133">Transmembrane helix</keyword>